<evidence type="ECO:0000313" key="4">
    <source>
        <dbReference type="Proteomes" id="UP000095300"/>
    </source>
</evidence>
<dbReference type="PANTHER" id="PTHR13559">
    <property type="entry name" value="INTRACELLULAR TRAFFIC PROTEIN-RELATED"/>
    <property type="match status" value="1"/>
</dbReference>
<gene>
    <name evidence="3" type="primary">106087139</name>
</gene>
<feature type="domain" description="FUZ/MON1/HPS1 first Longin" evidence="1">
    <location>
        <begin position="4"/>
        <end position="125"/>
    </location>
</feature>
<evidence type="ECO:0008006" key="5">
    <source>
        <dbReference type="Google" id="ProtNLM"/>
    </source>
</evidence>
<dbReference type="VEuPathDB" id="VectorBase:SCAU011903"/>
<dbReference type="Pfam" id="PF19037">
    <property type="entry name" value="Fuz_longin_2"/>
    <property type="match status" value="1"/>
</dbReference>
<reference evidence="3" key="2">
    <citation type="submission" date="2020-05" db="UniProtKB">
        <authorList>
            <consortium name="EnsemblMetazoa"/>
        </authorList>
    </citation>
    <scope>IDENTIFICATION</scope>
    <source>
        <strain evidence="3">USDA</strain>
    </source>
</reference>
<evidence type="ECO:0000259" key="1">
    <source>
        <dbReference type="Pfam" id="PF19036"/>
    </source>
</evidence>
<dbReference type="Proteomes" id="UP000095300">
    <property type="component" value="Unassembled WGS sequence"/>
</dbReference>
<name>A0A1I8PX10_STOCA</name>
<dbReference type="InterPro" id="IPR043971">
    <property type="entry name" value="FUZ/MON1/HPS1_longin_2"/>
</dbReference>
<dbReference type="Pfam" id="PF19036">
    <property type="entry name" value="Fuz_longin_1"/>
    <property type="match status" value="1"/>
</dbReference>
<feature type="domain" description="FUZ/MON1/HPS1 second Longin" evidence="2">
    <location>
        <begin position="160"/>
        <end position="252"/>
    </location>
</feature>
<dbReference type="InterPro" id="IPR026069">
    <property type="entry name" value="Fuzzy"/>
</dbReference>
<evidence type="ECO:0000259" key="2">
    <source>
        <dbReference type="Pfam" id="PF19037"/>
    </source>
</evidence>
<protein>
    <recommendedName>
        <fullName evidence="5">FUZ/MON1/HPS1 first Longin domain-containing protein</fullName>
    </recommendedName>
</protein>
<dbReference type="GO" id="GO:1905515">
    <property type="term" value="P:non-motile cilium assembly"/>
    <property type="evidence" value="ECO:0007669"/>
    <property type="project" value="TreeGrafter"/>
</dbReference>
<organism evidence="3 4">
    <name type="scientific">Stomoxys calcitrans</name>
    <name type="common">Stable fly</name>
    <name type="synonym">Conops calcitrans</name>
    <dbReference type="NCBI Taxonomy" id="35570"/>
    <lineage>
        <taxon>Eukaryota</taxon>
        <taxon>Metazoa</taxon>
        <taxon>Ecdysozoa</taxon>
        <taxon>Arthropoda</taxon>
        <taxon>Hexapoda</taxon>
        <taxon>Insecta</taxon>
        <taxon>Pterygota</taxon>
        <taxon>Neoptera</taxon>
        <taxon>Endopterygota</taxon>
        <taxon>Diptera</taxon>
        <taxon>Brachycera</taxon>
        <taxon>Muscomorpha</taxon>
        <taxon>Muscoidea</taxon>
        <taxon>Muscidae</taxon>
        <taxon>Stomoxys</taxon>
    </lineage>
</organism>
<dbReference type="OrthoDB" id="74835at2759"/>
<dbReference type="EnsemblMetazoa" id="SCAU011903-RB">
    <property type="protein sequence ID" value="SCAU011903-PB"/>
    <property type="gene ID" value="SCAU011903"/>
</dbReference>
<dbReference type="EnsemblMetazoa" id="SCAU011903-RC">
    <property type="protein sequence ID" value="SCAU011903-PC"/>
    <property type="gene ID" value="SCAU011903"/>
</dbReference>
<proteinExistence type="predicted"/>
<dbReference type="AlphaFoldDB" id="A0A1I8PX10"/>
<evidence type="ECO:0000313" key="3">
    <source>
        <dbReference type="EnsemblMetazoa" id="SCAU011903-PC"/>
    </source>
</evidence>
<dbReference type="PANTHER" id="PTHR13559:SF1">
    <property type="entry name" value="PROTEIN FUZZY HOMOLOG"/>
    <property type="match status" value="1"/>
</dbReference>
<dbReference type="STRING" id="35570.A0A1I8PX10"/>
<dbReference type="InterPro" id="IPR043972">
    <property type="entry name" value="FUZ/MON1/HPS1_longin_1"/>
</dbReference>
<sequence>MSIYVICLTTNGGLPILTKRKGDCDNLPFSTIASLNGFHMFFKSLGITLHKTYADNWTYLWQDFNNIITVIVCATGIDSNTLDLLPEMIYGAFCLFISRDEMAHPSFIERLKKESKHYLAIIDAILEASISQILGLSNCLLSKENSQILQRLNNDFSSQCGSLFCCLLVGQKRIAAGTDGWWDLHIVDRQLLLILLQTMSSLQNDIAVYLPKKSPNVAYRFITIPVSSNNVLSVICGTEPPLKSLLDLAEDVFRTESPTLQKLERYIPCDVSENIELDSGIIGIIIANTINQKCSYSLNIHHRASKKKFIGDFQSMDALRALFGQTLLNIKYLNSTTASGRECQVTHQHWSSDSHKFYAQKDEYNNIFCILFTSSIPKHAMKCIGKMLFAKILHEKAFCW</sequence>
<dbReference type="GO" id="GO:0016192">
    <property type="term" value="P:vesicle-mediated transport"/>
    <property type="evidence" value="ECO:0007669"/>
    <property type="project" value="InterPro"/>
</dbReference>
<keyword evidence="4" id="KW-1185">Reference proteome</keyword>
<accession>A0A1I8PX10</accession>
<reference evidence="4" key="1">
    <citation type="submission" date="2015-05" db="EMBL/GenBank/DDBJ databases">
        <authorList>
            <person name="Wilson R.K."/>
            <person name="Warren W.C."/>
            <person name="Olafson P."/>
        </authorList>
    </citation>
    <scope>NUCLEOTIDE SEQUENCE [LARGE SCALE GENOMIC DNA]</scope>
    <source>
        <strain evidence="4">USDA</strain>
    </source>
</reference>